<evidence type="ECO:0000313" key="2">
    <source>
        <dbReference type="Proteomes" id="UP000471026"/>
    </source>
</evidence>
<dbReference type="EMBL" id="WMHZ01000012">
    <property type="protein sequence ID" value="NDO78470.1"/>
    <property type="molecule type" value="Genomic_DNA"/>
</dbReference>
<organism evidence="1 2">
    <name type="scientific">Kocuria marina subsp. indica</name>
    <dbReference type="NCBI Taxonomy" id="1049583"/>
    <lineage>
        <taxon>Bacteria</taxon>
        <taxon>Bacillati</taxon>
        <taxon>Actinomycetota</taxon>
        <taxon>Actinomycetes</taxon>
        <taxon>Micrococcales</taxon>
        <taxon>Micrococcaceae</taxon>
        <taxon>Kocuria</taxon>
    </lineage>
</organism>
<dbReference type="AlphaFoldDB" id="A0A6N9R1M5"/>
<evidence type="ECO:0000313" key="1">
    <source>
        <dbReference type="EMBL" id="NDO78470.1"/>
    </source>
</evidence>
<sequence length="72" mass="8069">MRYYSKTEAAAHEIVEALGEYAGQHDIDAIADEVLTMRHTENEAGQTVGDPWYEVTVSENEFWDSVGRHAIG</sequence>
<dbReference type="RefSeq" id="WP_162229806.1">
    <property type="nucleotide sequence ID" value="NZ_WMHZ01000012.1"/>
</dbReference>
<accession>A0A6N9R1M5</accession>
<reference evidence="1 2" key="1">
    <citation type="submission" date="2019-11" db="EMBL/GenBank/DDBJ databases">
        <title>Draft genome sequence of Kocuria indica DP-K7, a methyl red degrading Actinobacterium.</title>
        <authorList>
            <person name="Kumaran S."/>
            <person name="Tischler D."/>
            <person name="Ngo A.C.R."/>
            <person name="Schultes F."/>
        </authorList>
    </citation>
    <scope>NUCLEOTIDE SEQUENCE [LARGE SCALE GENOMIC DNA]</scope>
    <source>
        <strain evidence="1 2">DP-K7</strain>
    </source>
</reference>
<dbReference type="Proteomes" id="UP000471026">
    <property type="component" value="Unassembled WGS sequence"/>
</dbReference>
<proteinExistence type="predicted"/>
<protein>
    <submittedName>
        <fullName evidence="1">Uncharacterized protein</fullName>
    </submittedName>
</protein>
<comment type="caution">
    <text evidence="1">The sequence shown here is derived from an EMBL/GenBank/DDBJ whole genome shotgun (WGS) entry which is preliminary data.</text>
</comment>
<gene>
    <name evidence="1" type="ORF">GKZ75_09595</name>
</gene>
<name>A0A6N9R1M5_9MICC</name>